<feature type="compositionally biased region" description="Basic and acidic residues" evidence="1">
    <location>
        <begin position="34"/>
        <end position="47"/>
    </location>
</feature>
<evidence type="ECO:0000313" key="2">
    <source>
        <dbReference type="EMBL" id="CAB4293938.1"/>
    </source>
</evidence>
<accession>A0A6J5W6U0</accession>
<evidence type="ECO:0000313" key="3">
    <source>
        <dbReference type="Proteomes" id="UP000507245"/>
    </source>
</evidence>
<dbReference type="AlphaFoldDB" id="A0A6J5W6U0"/>
<dbReference type="EMBL" id="CAEKKB010000001">
    <property type="protein sequence ID" value="CAB4293938.1"/>
    <property type="molecule type" value="Genomic_DNA"/>
</dbReference>
<keyword evidence="3" id="KW-1185">Reference proteome</keyword>
<feature type="compositionally biased region" description="Basic and acidic residues" evidence="1">
    <location>
        <begin position="1"/>
        <end position="11"/>
    </location>
</feature>
<evidence type="ECO:0000256" key="1">
    <source>
        <dbReference type="SAM" id="MobiDB-lite"/>
    </source>
</evidence>
<protein>
    <submittedName>
        <fullName evidence="2">Uncharacterized protein</fullName>
    </submittedName>
</protein>
<dbReference type="Proteomes" id="UP000507245">
    <property type="component" value="Unassembled WGS sequence"/>
</dbReference>
<organism evidence="2 3">
    <name type="scientific">Prunus armeniaca</name>
    <name type="common">Apricot</name>
    <name type="synonym">Armeniaca vulgaris</name>
    <dbReference type="NCBI Taxonomy" id="36596"/>
    <lineage>
        <taxon>Eukaryota</taxon>
        <taxon>Viridiplantae</taxon>
        <taxon>Streptophyta</taxon>
        <taxon>Embryophyta</taxon>
        <taxon>Tracheophyta</taxon>
        <taxon>Spermatophyta</taxon>
        <taxon>Magnoliopsida</taxon>
        <taxon>eudicotyledons</taxon>
        <taxon>Gunneridae</taxon>
        <taxon>Pentapetalae</taxon>
        <taxon>rosids</taxon>
        <taxon>fabids</taxon>
        <taxon>Rosales</taxon>
        <taxon>Rosaceae</taxon>
        <taxon>Amygdaloideae</taxon>
        <taxon>Amygdaleae</taxon>
        <taxon>Prunus</taxon>
    </lineage>
</organism>
<gene>
    <name evidence="2" type="ORF">ORAREDHAP_LOCUS3373</name>
</gene>
<reference evidence="3" key="1">
    <citation type="journal article" date="2020" name="Genome Biol.">
        <title>Gamete binning: chromosome-level and haplotype-resolved genome assembly enabled by high-throughput single-cell sequencing of gamete genomes.</title>
        <authorList>
            <person name="Campoy J.A."/>
            <person name="Sun H."/>
            <person name="Goel M."/>
            <person name="Jiao W.-B."/>
            <person name="Folz-Donahue K."/>
            <person name="Wang N."/>
            <person name="Rubio M."/>
            <person name="Liu C."/>
            <person name="Kukat C."/>
            <person name="Ruiz D."/>
            <person name="Huettel B."/>
            <person name="Schneeberger K."/>
        </authorList>
    </citation>
    <scope>NUCLEOTIDE SEQUENCE [LARGE SCALE GENOMIC DNA]</scope>
    <source>
        <strain evidence="3">cv. Rojo Pasion</strain>
    </source>
</reference>
<sequence length="150" mass="15547">MHIETEKEKARKYAQRPQPGGGTNQVPGDMAGGETERTTREDQKGEWVGDNTDYRGQGGGLANGHTDQGSVSIAICGVEVAGAKTKIGRVIVDGDSIIHASGSTSADEVTRIARGGSDASAAERECGRCGAASMRATPYITESVEGRLGP</sequence>
<name>A0A6J5W6U0_PRUAR</name>
<proteinExistence type="predicted"/>
<feature type="region of interest" description="Disordered" evidence="1">
    <location>
        <begin position="1"/>
        <end position="68"/>
    </location>
</feature>